<dbReference type="EMBL" id="BSTJ01000002">
    <property type="protein sequence ID" value="GLY73996.1"/>
    <property type="molecule type" value="Genomic_DNA"/>
</dbReference>
<evidence type="ECO:0000313" key="1">
    <source>
        <dbReference type="EMBL" id="GLY73996.1"/>
    </source>
</evidence>
<dbReference type="Proteomes" id="UP001165135">
    <property type="component" value="Unassembled WGS sequence"/>
</dbReference>
<organism evidence="1 2">
    <name type="scientific">Actinoallomurus iriomotensis</name>
    <dbReference type="NCBI Taxonomy" id="478107"/>
    <lineage>
        <taxon>Bacteria</taxon>
        <taxon>Bacillati</taxon>
        <taxon>Actinomycetota</taxon>
        <taxon>Actinomycetes</taxon>
        <taxon>Streptosporangiales</taxon>
        <taxon>Thermomonosporaceae</taxon>
        <taxon>Actinoallomurus</taxon>
    </lineage>
</organism>
<dbReference type="AlphaFoldDB" id="A0A9W6RDG1"/>
<sequence length="99" mass="11107">MTLARKGTRIIVVDGERFRWVVAPDDEPGLAIVVERADGPGRRMVTWVEHGTVVAPGLVAWVIREALGQGWTPRERGRQVTFRVQDADRTVLIRWPPGP</sequence>
<comment type="caution">
    <text evidence="1">The sequence shown here is derived from an EMBL/GenBank/DDBJ whole genome shotgun (WGS) entry which is preliminary data.</text>
</comment>
<dbReference type="RefSeq" id="WP_285619638.1">
    <property type="nucleotide sequence ID" value="NZ_BSTJ01000002.1"/>
</dbReference>
<name>A0A9W6RDG1_9ACTN</name>
<evidence type="ECO:0000313" key="2">
    <source>
        <dbReference type="Proteomes" id="UP001165135"/>
    </source>
</evidence>
<reference evidence="1" key="1">
    <citation type="submission" date="2023-03" db="EMBL/GenBank/DDBJ databases">
        <title>Actinoallomurus iriomotensis NBRC 103681.</title>
        <authorList>
            <person name="Ichikawa N."/>
            <person name="Sato H."/>
            <person name="Tonouchi N."/>
        </authorList>
    </citation>
    <scope>NUCLEOTIDE SEQUENCE</scope>
    <source>
        <strain evidence="1">NBRC 103681</strain>
    </source>
</reference>
<accession>A0A9W6RDG1</accession>
<gene>
    <name evidence="1" type="ORF">Airi01_022630</name>
</gene>
<proteinExistence type="predicted"/>
<protein>
    <submittedName>
        <fullName evidence="1">Uncharacterized protein</fullName>
    </submittedName>
</protein>